<accession>G2Q7W9</accession>
<feature type="region of interest" description="Disordered" evidence="1">
    <location>
        <begin position="458"/>
        <end position="479"/>
    </location>
</feature>
<feature type="compositionally biased region" description="Basic and acidic residues" evidence="1">
    <location>
        <begin position="545"/>
        <end position="576"/>
    </location>
</feature>
<feature type="compositionally biased region" description="Basic and acidic residues" evidence="1">
    <location>
        <begin position="624"/>
        <end position="639"/>
    </location>
</feature>
<dbReference type="KEGG" id="mtm:MYCTH_2300684"/>
<feature type="compositionally biased region" description="Basic and acidic residues" evidence="1">
    <location>
        <begin position="677"/>
        <end position="691"/>
    </location>
</feature>
<reference evidence="3 4" key="1">
    <citation type="journal article" date="2011" name="Nat. Biotechnol.">
        <title>Comparative genomic analysis of the thermophilic biomass-degrading fungi Myceliophthora thermophila and Thielavia terrestris.</title>
        <authorList>
            <person name="Berka R.M."/>
            <person name="Grigoriev I.V."/>
            <person name="Otillar R."/>
            <person name="Salamov A."/>
            <person name="Grimwood J."/>
            <person name="Reid I."/>
            <person name="Ishmael N."/>
            <person name="John T."/>
            <person name="Darmond C."/>
            <person name="Moisan M.-C."/>
            <person name="Henrissat B."/>
            <person name="Coutinho P.M."/>
            <person name="Lombard V."/>
            <person name="Natvig D.O."/>
            <person name="Lindquist E."/>
            <person name="Schmutz J."/>
            <person name="Lucas S."/>
            <person name="Harris P."/>
            <person name="Powlowski J."/>
            <person name="Bellemare A."/>
            <person name="Taylor D."/>
            <person name="Butler G."/>
            <person name="de Vries R.P."/>
            <person name="Allijn I.E."/>
            <person name="van den Brink J."/>
            <person name="Ushinsky S."/>
            <person name="Storms R."/>
            <person name="Powell A.J."/>
            <person name="Paulsen I.T."/>
            <person name="Elbourne L.D.H."/>
            <person name="Baker S.E."/>
            <person name="Magnuson J."/>
            <person name="LaBoissiere S."/>
            <person name="Clutterbuck A.J."/>
            <person name="Martinez D."/>
            <person name="Wogulis M."/>
            <person name="de Leon A.L."/>
            <person name="Rey M.W."/>
            <person name="Tsang A."/>
        </authorList>
    </citation>
    <scope>NUCLEOTIDE SEQUENCE [LARGE SCALE GENOMIC DNA]</scope>
    <source>
        <strain evidence="4">ATCC 42464 / BCRC 31852 / DSM 1799</strain>
    </source>
</reference>
<feature type="region of interest" description="Disordered" evidence="1">
    <location>
        <begin position="795"/>
        <end position="827"/>
    </location>
</feature>
<evidence type="ECO:0000259" key="2">
    <source>
        <dbReference type="PROSITE" id="PS50263"/>
    </source>
</evidence>
<dbReference type="VEuPathDB" id="FungiDB:MYCTH_2300684"/>
<keyword evidence="4" id="KW-1185">Reference proteome</keyword>
<dbReference type="CDD" id="cd07566">
    <property type="entry name" value="ScNTA1_like"/>
    <property type="match status" value="1"/>
</dbReference>
<feature type="compositionally biased region" description="Basic and acidic residues" evidence="1">
    <location>
        <begin position="324"/>
        <end position="335"/>
    </location>
</feature>
<feature type="region of interest" description="Disordered" evidence="1">
    <location>
        <begin position="495"/>
        <end position="576"/>
    </location>
</feature>
<dbReference type="eggNOG" id="KOG0806">
    <property type="taxonomic scope" value="Eukaryota"/>
</dbReference>
<feature type="compositionally biased region" description="Basic and acidic residues" evidence="1">
    <location>
        <begin position="712"/>
        <end position="722"/>
    </location>
</feature>
<evidence type="ECO:0000256" key="1">
    <source>
        <dbReference type="SAM" id="MobiDB-lite"/>
    </source>
</evidence>
<sequence>MRIACLQFSPQVGDVDDNLNRADAVLDRVDPEELDSLDLLVLPELAFTGYNFKSLQDIAPFLEEVGSGISSLWAQTTALKHDCTVVVGYPEKVDVSEKWPASPGCYNSAVIVNGEGDTVGNYRKSFLYYTDETWALEGANGFFEGEIPKLGSVALGICTDLNPYKLEAPWDAFEFGFHILKSEANLVIMSMAWQTHHDRSVFNFNPAEPDLETLVYWVQRLEPLIRADTEEEIIVVFCNRAGSEEEVTYTGTSAVIGIRRGEVFVYGVLGRGVDELLIVDTDQPPMSKLTDADAVAGDEEAVAEEKKAPDTEIKGGLPAPPIPENRHSRESEVTPRHLASPGLSSPRQPTSPRLPWLAQPTQPGETPTDNRSPTRLQIPTRPPADEVYTAIDTAFTDDNIIIDTPAMAHTPAFARRLQRPTLTIPASPGWRFPSKQSPYPWQHHDGSHSSVFGAGATMTPITPFDEDGWSSTPIDQKAPPQWFWRHEPTLSALKESAVEEEEKENGSDSPQHVALPSAQERKQDASDARTHESSDYHTRAQQAEPEERVMDWKTQEGGEDVREEGQDPAEERTALKNDWADLAHVLEGLRARPGSVLDVSSSPDDRPSSPKSRNVSRSSSPFRSLERWGPRYGGQEHDNASGGPGGPADGEAARPHQGPRQWQRQRQRQPSRLRHVVSRDVADAASSRDMDDTTPPLSIDPAAAAAAAGEARGGERGGKRGGVETGTDGIPIQDATTTPSLCSATSATSTSTFSDDVVEPRDPVVFVRDGGDSTGSDSVADAAVLPPGLVAAVEGGGKGAADPGANGSLEMEGGSAGLEIGRPAVHG</sequence>
<dbReference type="GO" id="GO:0030163">
    <property type="term" value="P:protein catabolic process"/>
    <property type="evidence" value="ECO:0007669"/>
    <property type="project" value="TreeGrafter"/>
</dbReference>
<evidence type="ECO:0000313" key="4">
    <source>
        <dbReference type="Proteomes" id="UP000007322"/>
    </source>
</evidence>
<feature type="domain" description="CN hydrolase" evidence="2">
    <location>
        <begin position="1"/>
        <end position="283"/>
    </location>
</feature>
<dbReference type="PANTHER" id="PTHR11750:SF26">
    <property type="entry name" value="PROTEIN N-TERMINAL AMIDASE"/>
    <property type="match status" value="1"/>
</dbReference>
<gene>
    <name evidence="3" type="ORF">MYCTH_2300684</name>
</gene>
<dbReference type="GeneID" id="11512050"/>
<feature type="region of interest" description="Disordered" evidence="1">
    <location>
        <begin position="592"/>
        <end position="756"/>
    </location>
</feature>
<feature type="compositionally biased region" description="Polar residues" evidence="1">
    <location>
        <begin position="359"/>
        <end position="377"/>
    </location>
</feature>
<protein>
    <recommendedName>
        <fullName evidence="2">CN hydrolase domain-containing protein</fullName>
    </recommendedName>
</protein>
<feature type="compositionally biased region" description="Basic residues" evidence="1">
    <location>
        <begin position="663"/>
        <end position="676"/>
    </location>
</feature>
<feature type="compositionally biased region" description="Low complexity" evidence="1">
    <location>
        <begin position="609"/>
        <end position="623"/>
    </location>
</feature>
<dbReference type="AlphaFoldDB" id="G2Q7W9"/>
<dbReference type="InterPro" id="IPR039703">
    <property type="entry name" value="Nta1"/>
</dbReference>
<dbReference type="RefSeq" id="XP_003661371.1">
    <property type="nucleotide sequence ID" value="XM_003661323.1"/>
</dbReference>
<feature type="compositionally biased region" description="Low complexity" evidence="1">
    <location>
        <begin position="735"/>
        <end position="754"/>
    </location>
</feature>
<proteinExistence type="predicted"/>
<dbReference type="SUPFAM" id="SSF56317">
    <property type="entry name" value="Carbon-nitrogen hydrolase"/>
    <property type="match status" value="1"/>
</dbReference>
<organism evidence="3 4">
    <name type="scientific">Thermothelomyces thermophilus (strain ATCC 42464 / BCRC 31852 / DSM 1799)</name>
    <name type="common">Sporotrichum thermophile</name>
    <dbReference type="NCBI Taxonomy" id="573729"/>
    <lineage>
        <taxon>Eukaryota</taxon>
        <taxon>Fungi</taxon>
        <taxon>Dikarya</taxon>
        <taxon>Ascomycota</taxon>
        <taxon>Pezizomycotina</taxon>
        <taxon>Sordariomycetes</taxon>
        <taxon>Sordariomycetidae</taxon>
        <taxon>Sordariales</taxon>
        <taxon>Chaetomiaceae</taxon>
        <taxon>Thermothelomyces</taxon>
    </lineage>
</organism>
<feature type="compositionally biased region" description="Basic and acidic residues" evidence="1">
    <location>
        <begin position="303"/>
        <end position="313"/>
    </location>
</feature>
<dbReference type="GO" id="GO:0008418">
    <property type="term" value="F:protein-N-terminal asparagine amidohydrolase activity"/>
    <property type="evidence" value="ECO:0007669"/>
    <property type="project" value="InterPro"/>
</dbReference>
<name>G2Q7W9_THET4</name>
<dbReference type="GO" id="GO:0070773">
    <property type="term" value="F:protein-N-terminal glutamine amidohydrolase activity"/>
    <property type="evidence" value="ECO:0007669"/>
    <property type="project" value="InterPro"/>
</dbReference>
<feature type="compositionally biased region" description="Polar residues" evidence="1">
    <location>
        <begin position="342"/>
        <end position="351"/>
    </location>
</feature>
<dbReference type="Proteomes" id="UP000007322">
    <property type="component" value="Chromosome 2"/>
</dbReference>
<dbReference type="EMBL" id="CP003003">
    <property type="protein sequence ID" value="AEO56126.1"/>
    <property type="molecule type" value="Genomic_DNA"/>
</dbReference>
<dbReference type="Gene3D" id="3.60.110.10">
    <property type="entry name" value="Carbon-nitrogen hydrolase"/>
    <property type="match status" value="1"/>
</dbReference>
<dbReference type="Pfam" id="PF00795">
    <property type="entry name" value="CN_hydrolase"/>
    <property type="match status" value="1"/>
</dbReference>
<dbReference type="STRING" id="573729.G2Q7W9"/>
<dbReference type="HOGENOM" id="CLU_017091_0_0_1"/>
<feature type="region of interest" description="Disordered" evidence="1">
    <location>
        <begin position="284"/>
        <end position="381"/>
    </location>
</feature>
<feature type="compositionally biased region" description="Basic and acidic residues" evidence="1">
    <location>
        <begin position="519"/>
        <end position="538"/>
    </location>
</feature>
<dbReference type="InterPro" id="IPR036526">
    <property type="entry name" value="C-N_Hydrolase_sf"/>
</dbReference>
<evidence type="ECO:0000313" key="3">
    <source>
        <dbReference type="EMBL" id="AEO56126.1"/>
    </source>
</evidence>
<dbReference type="InterPro" id="IPR003010">
    <property type="entry name" value="C-N_Hydrolase"/>
</dbReference>
<dbReference type="InParanoid" id="G2Q7W9"/>
<dbReference type="PROSITE" id="PS50263">
    <property type="entry name" value="CN_HYDROLASE"/>
    <property type="match status" value="1"/>
</dbReference>
<dbReference type="PANTHER" id="PTHR11750">
    <property type="entry name" value="PROTEIN N-TERMINAL AMIDASE"/>
    <property type="match status" value="1"/>
</dbReference>
<dbReference type="OrthoDB" id="201515at2759"/>